<comment type="caution">
    <text evidence="1">The sequence shown here is derived from an EMBL/GenBank/DDBJ whole genome shotgun (WGS) entry which is preliminary data.</text>
</comment>
<proteinExistence type="predicted"/>
<accession>A0A644XK48</accession>
<sequence length="131" mass="14036">MVAQNARAQAHGIAGGNSAVGPHLKGESVKIGEVPHTGILHRIIDFIYRGIDGIHRNHADDGLRRFIPIGGNITTAMGQGKFHVERSVGTKGGNMMVGIEDFDLRVRLDIAGCDLAYSAGFNIDCLDRFAV</sequence>
<evidence type="ECO:0000313" key="1">
    <source>
        <dbReference type="EMBL" id="MPM16479.1"/>
    </source>
</evidence>
<organism evidence="1">
    <name type="scientific">bioreactor metagenome</name>
    <dbReference type="NCBI Taxonomy" id="1076179"/>
    <lineage>
        <taxon>unclassified sequences</taxon>
        <taxon>metagenomes</taxon>
        <taxon>ecological metagenomes</taxon>
    </lineage>
</organism>
<dbReference type="EMBL" id="VSSQ01002618">
    <property type="protein sequence ID" value="MPM16479.1"/>
    <property type="molecule type" value="Genomic_DNA"/>
</dbReference>
<name>A0A644XK48_9ZZZZ</name>
<reference evidence="1" key="1">
    <citation type="submission" date="2019-08" db="EMBL/GenBank/DDBJ databases">
        <authorList>
            <person name="Kucharzyk K."/>
            <person name="Murdoch R.W."/>
            <person name="Higgins S."/>
            <person name="Loffler F."/>
        </authorList>
    </citation>
    <scope>NUCLEOTIDE SEQUENCE</scope>
</reference>
<gene>
    <name evidence="1" type="ORF">SDC9_62860</name>
</gene>
<dbReference type="AlphaFoldDB" id="A0A644XK48"/>
<protein>
    <submittedName>
        <fullName evidence="1">Uncharacterized protein</fullName>
    </submittedName>
</protein>